<sequence>KQGYCEKKFKVIHNGFFLEEFNPLLDVTKNLREKNDLIQGFKIIGSVGRYNEYKDYKTFIAASEIMLSERKDILFVLIGEGLEDSNKELKELLINHGVNNNFRLLGKKNNINELILLFDVFCLHSLSEGFPNVLGEAMSSGIPCVSTDAGDAGILLGNIGRLVEVGQPKQLSKALLEVLDLPPEKIKEISKLGRERIKSRFSINKIVKKYEELYEEISISK</sequence>
<feature type="non-terminal residue" evidence="2">
    <location>
        <position position="1"/>
    </location>
</feature>
<dbReference type="InterPro" id="IPR001296">
    <property type="entry name" value="Glyco_trans_1"/>
</dbReference>
<gene>
    <name evidence="2" type="ORF">METZ01_LOCUS483055</name>
</gene>
<name>A0A383CDE7_9ZZZZ</name>
<proteinExistence type="predicted"/>
<feature type="domain" description="Glycosyl transferase family 1" evidence="1">
    <location>
        <begin position="29"/>
        <end position="195"/>
    </location>
</feature>
<organism evidence="2">
    <name type="scientific">marine metagenome</name>
    <dbReference type="NCBI Taxonomy" id="408172"/>
    <lineage>
        <taxon>unclassified sequences</taxon>
        <taxon>metagenomes</taxon>
        <taxon>ecological metagenomes</taxon>
    </lineage>
</organism>
<evidence type="ECO:0000313" key="2">
    <source>
        <dbReference type="EMBL" id="SVE30201.1"/>
    </source>
</evidence>
<dbReference type="GO" id="GO:0016757">
    <property type="term" value="F:glycosyltransferase activity"/>
    <property type="evidence" value="ECO:0007669"/>
    <property type="project" value="InterPro"/>
</dbReference>
<dbReference type="AlphaFoldDB" id="A0A383CDE7"/>
<accession>A0A383CDE7</accession>
<dbReference type="Gene3D" id="3.40.50.2000">
    <property type="entry name" value="Glycogen Phosphorylase B"/>
    <property type="match status" value="2"/>
</dbReference>
<dbReference type="Pfam" id="PF00534">
    <property type="entry name" value="Glycos_transf_1"/>
    <property type="match status" value="1"/>
</dbReference>
<dbReference type="PANTHER" id="PTHR12526">
    <property type="entry name" value="GLYCOSYLTRANSFERASE"/>
    <property type="match status" value="1"/>
</dbReference>
<dbReference type="SUPFAM" id="SSF53756">
    <property type="entry name" value="UDP-Glycosyltransferase/glycogen phosphorylase"/>
    <property type="match status" value="1"/>
</dbReference>
<protein>
    <recommendedName>
        <fullName evidence="1">Glycosyl transferase family 1 domain-containing protein</fullName>
    </recommendedName>
</protein>
<reference evidence="2" key="1">
    <citation type="submission" date="2018-05" db="EMBL/GenBank/DDBJ databases">
        <authorList>
            <person name="Lanie J.A."/>
            <person name="Ng W.-L."/>
            <person name="Kazmierczak K.M."/>
            <person name="Andrzejewski T.M."/>
            <person name="Davidsen T.M."/>
            <person name="Wayne K.J."/>
            <person name="Tettelin H."/>
            <person name="Glass J.I."/>
            <person name="Rusch D."/>
            <person name="Podicherti R."/>
            <person name="Tsui H.-C.T."/>
            <person name="Winkler M.E."/>
        </authorList>
    </citation>
    <scope>NUCLEOTIDE SEQUENCE</scope>
</reference>
<evidence type="ECO:0000259" key="1">
    <source>
        <dbReference type="Pfam" id="PF00534"/>
    </source>
</evidence>
<dbReference type="EMBL" id="UINC01207902">
    <property type="protein sequence ID" value="SVE30201.1"/>
    <property type="molecule type" value="Genomic_DNA"/>
</dbReference>